<keyword evidence="1 2" id="KW-0053">Apoptosis</keyword>
<evidence type="ECO:0000313" key="4">
    <source>
        <dbReference type="EMBL" id="ADO28285.1"/>
    </source>
</evidence>
<sequence>MDCAKKSLNLFSPSLSNISTRCVAASASVLPSFNPRLRPFRVTNSDRSVKKGIMADGLRDLMNKTMDAFSVSCIAGLVLEEDGTGIDTEDFFQTLKDSTRLMVLEKGQEWMPPQSGKSWGQAAERRTQHRKDLAKLTLDFYKNHPKEFIGCLNVQMTLYGMYSLSYDLQCYHAKRMLREALRWTLFSMQATGHVLLGTSYYMQHLIDEDEKAEAQLTACQNTNKPLQAIQWKKTAADHKN</sequence>
<dbReference type="PROSITE" id="PS51135">
    <property type="entry name" value="CIDE_N"/>
    <property type="match status" value="1"/>
</dbReference>
<proteinExistence type="evidence at transcript level"/>
<name>E3TD99_ICTFU</name>
<dbReference type="GO" id="GO:0006915">
    <property type="term" value="P:apoptotic process"/>
    <property type="evidence" value="ECO:0007669"/>
    <property type="project" value="UniProtKB-UniRule"/>
</dbReference>
<accession>E3TD99</accession>
<dbReference type="GO" id="GO:0042981">
    <property type="term" value="P:regulation of apoptotic process"/>
    <property type="evidence" value="ECO:0007669"/>
    <property type="project" value="TreeGrafter"/>
</dbReference>
<dbReference type="PANTHER" id="PTHR12306:SF9">
    <property type="entry name" value="LIPID TRANSFERASE CIDEC"/>
    <property type="match status" value="1"/>
</dbReference>
<protein>
    <submittedName>
        <fullName evidence="4">Cell death activator cide-3</fullName>
    </submittedName>
</protein>
<dbReference type="EMBL" id="GU588329">
    <property type="protein sequence ID" value="ADO28285.1"/>
    <property type="molecule type" value="mRNA"/>
</dbReference>
<dbReference type="SUPFAM" id="SSF54277">
    <property type="entry name" value="CAD &amp; PB1 domains"/>
    <property type="match status" value="1"/>
</dbReference>
<dbReference type="SMART" id="SM00266">
    <property type="entry name" value="CAD"/>
    <property type="match status" value="1"/>
</dbReference>
<organism evidence="4">
    <name type="scientific">Ictalurus furcatus</name>
    <name type="common">Blue catfish</name>
    <name type="synonym">Pimelodus furcatus</name>
    <dbReference type="NCBI Taxonomy" id="66913"/>
    <lineage>
        <taxon>Eukaryota</taxon>
        <taxon>Metazoa</taxon>
        <taxon>Chordata</taxon>
        <taxon>Craniata</taxon>
        <taxon>Vertebrata</taxon>
        <taxon>Euteleostomi</taxon>
        <taxon>Actinopterygii</taxon>
        <taxon>Neopterygii</taxon>
        <taxon>Teleostei</taxon>
        <taxon>Ostariophysi</taxon>
        <taxon>Siluriformes</taxon>
        <taxon>Ictaluridae</taxon>
        <taxon>Ictalurus</taxon>
    </lineage>
</organism>
<reference evidence="4" key="1">
    <citation type="journal article" date="2010" name="PLoS ONE">
        <title>Identification and characterization of full-length cDNAs in channel catfish (Ictalurus punctatus) and blue catfish (Ictalurus furcatus).</title>
        <authorList>
            <person name="Chen F."/>
            <person name="Lee Y."/>
            <person name="Jiang Y."/>
            <person name="Wang S."/>
            <person name="Peatman E."/>
            <person name="Abernathy J."/>
            <person name="Liu H."/>
            <person name="Liu S."/>
            <person name="Kucuktas H."/>
            <person name="Ke C."/>
            <person name="Liu Z."/>
        </authorList>
    </citation>
    <scope>NUCLEOTIDE SEQUENCE</scope>
</reference>
<gene>
    <name evidence="4" type="primary">CIDEC</name>
</gene>
<dbReference type="Gene3D" id="3.10.20.10">
    <property type="match status" value="1"/>
</dbReference>
<dbReference type="Pfam" id="PF02017">
    <property type="entry name" value="CIDE-N"/>
    <property type="match status" value="1"/>
</dbReference>
<evidence type="ECO:0000259" key="3">
    <source>
        <dbReference type="PROSITE" id="PS51135"/>
    </source>
</evidence>
<evidence type="ECO:0000256" key="1">
    <source>
        <dbReference type="ARBA" id="ARBA00022703"/>
    </source>
</evidence>
<evidence type="ECO:0000256" key="2">
    <source>
        <dbReference type="PROSITE-ProRule" id="PRU00447"/>
    </source>
</evidence>
<dbReference type="AlphaFoldDB" id="E3TD99"/>
<feature type="domain" description="CIDE-N" evidence="3">
    <location>
        <begin position="36"/>
        <end position="112"/>
    </location>
</feature>
<dbReference type="PANTHER" id="PTHR12306">
    <property type="entry name" value="CELL DEATH ACTIVATOR CIDE"/>
    <property type="match status" value="1"/>
</dbReference>
<dbReference type="InterPro" id="IPR003508">
    <property type="entry name" value="CIDE-N_dom"/>
</dbReference>